<dbReference type="PANTHER" id="PTHR46858">
    <property type="entry name" value="OS05G0521000 PROTEIN"/>
    <property type="match status" value="1"/>
</dbReference>
<dbReference type="Pfam" id="PF13920">
    <property type="entry name" value="zf-C3HC4_3"/>
    <property type="match status" value="1"/>
</dbReference>
<feature type="compositionally biased region" description="Low complexity" evidence="5">
    <location>
        <begin position="48"/>
        <end position="66"/>
    </location>
</feature>
<evidence type="ECO:0000256" key="3">
    <source>
        <dbReference type="ARBA" id="ARBA00022833"/>
    </source>
</evidence>
<evidence type="ECO:0000256" key="6">
    <source>
        <dbReference type="SAM" id="Phobius"/>
    </source>
</evidence>
<keyword evidence="6" id="KW-0472">Membrane</keyword>
<organism evidence="8 9">
    <name type="scientific">Hypsibius exemplaris</name>
    <name type="common">Freshwater tardigrade</name>
    <dbReference type="NCBI Taxonomy" id="2072580"/>
    <lineage>
        <taxon>Eukaryota</taxon>
        <taxon>Metazoa</taxon>
        <taxon>Ecdysozoa</taxon>
        <taxon>Tardigrada</taxon>
        <taxon>Eutardigrada</taxon>
        <taxon>Parachela</taxon>
        <taxon>Hypsibioidea</taxon>
        <taxon>Hypsibiidae</taxon>
        <taxon>Hypsibius</taxon>
    </lineage>
</organism>
<evidence type="ECO:0000313" key="9">
    <source>
        <dbReference type="Proteomes" id="UP000192578"/>
    </source>
</evidence>
<dbReference type="SMART" id="SM00184">
    <property type="entry name" value="RING"/>
    <property type="match status" value="1"/>
</dbReference>
<dbReference type="OrthoDB" id="6078042at2759"/>
<reference evidence="9" key="1">
    <citation type="submission" date="2017-01" db="EMBL/GenBank/DDBJ databases">
        <title>Comparative genomics of anhydrobiosis in the tardigrade Hypsibius dujardini.</title>
        <authorList>
            <person name="Yoshida Y."/>
            <person name="Koutsovoulos G."/>
            <person name="Laetsch D."/>
            <person name="Stevens L."/>
            <person name="Kumar S."/>
            <person name="Horikawa D."/>
            <person name="Ishino K."/>
            <person name="Komine S."/>
            <person name="Tomita M."/>
            <person name="Blaxter M."/>
            <person name="Arakawa K."/>
        </authorList>
    </citation>
    <scope>NUCLEOTIDE SEQUENCE [LARGE SCALE GENOMIC DNA]</scope>
    <source>
        <strain evidence="9">Z151</strain>
    </source>
</reference>
<dbReference type="EMBL" id="MTYJ01000036">
    <property type="protein sequence ID" value="OQV19703.1"/>
    <property type="molecule type" value="Genomic_DNA"/>
</dbReference>
<dbReference type="GO" id="GO:0008270">
    <property type="term" value="F:zinc ion binding"/>
    <property type="evidence" value="ECO:0007669"/>
    <property type="project" value="UniProtKB-KW"/>
</dbReference>
<dbReference type="PROSITE" id="PS50089">
    <property type="entry name" value="ZF_RING_2"/>
    <property type="match status" value="1"/>
</dbReference>
<keyword evidence="3" id="KW-0862">Zinc</keyword>
<keyword evidence="6" id="KW-0812">Transmembrane</keyword>
<protein>
    <recommendedName>
        <fullName evidence="7">RING-type domain-containing protein</fullName>
    </recommendedName>
</protein>
<evidence type="ECO:0000256" key="2">
    <source>
        <dbReference type="ARBA" id="ARBA00022771"/>
    </source>
</evidence>
<evidence type="ECO:0000259" key="7">
    <source>
        <dbReference type="PROSITE" id="PS50089"/>
    </source>
</evidence>
<evidence type="ECO:0000313" key="8">
    <source>
        <dbReference type="EMBL" id="OQV19703.1"/>
    </source>
</evidence>
<keyword evidence="2 4" id="KW-0863">Zinc-finger</keyword>
<dbReference type="Gene3D" id="3.30.40.10">
    <property type="entry name" value="Zinc/RING finger domain, C3HC4 (zinc finger)"/>
    <property type="match status" value="1"/>
</dbReference>
<proteinExistence type="predicted"/>
<evidence type="ECO:0000256" key="5">
    <source>
        <dbReference type="SAM" id="MobiDB-lite"/>
    </source>
</evidence>
<dbReference type="SUPFAM" id="SSF57850">
    <property type="entry name" value="RING/U-box"/>
    <property type="match status" value="1"/>
</dbReference>
<feature type="domain" description="RING-type" evidence="7">
    <location>
        <begin position="84"/>
        <end position="123"/>
    </location>
</feature>
<name>A0A1W0WWZ9_HYPEX</name>
<comment type="caution">
    <text evidence="8">The sequence shown here is derived from an EMBL/GenBank/DDBJ whole genome shotgun (WGS) entry which is preliminary data.</text>
</comment>
<dbReference type="PANTHER" id="PTHR46858:SF5">
    <property type="entry name" value="E3 UBIQUITIN-PROTEIN LIGASE APD1-RELATED"/>
    <property type="match status" value="1"/>
</dbReference>
<sequence>MNREDRDKSPPETDGWLSKGAIAAVAAAAGAAFALWATSPSEEEKKTQQPPRQTQPTRGQQTAPGTHTTNQTATNHVQQIAEECIICVDNPANVAFSPCGHKTFCEPCAQQIFQGNGVCPTCRGRITSVLRLYG</sequence>
<evidence type="ECO:0000256" key="1">
    <source>
        <dbReference type="ARBA" id="ARBA00022723"/>
    </source>
</evidence>
<keyword evidence="1" id="KW-0479">Metal-binding</keyword>
<dbReference type="AlphaFoldDB" id="A0A1W0WWZ9"/>
<gene>
    <name evidence="8" type="ORF">BV898_06244</name>
</gene>
<keyword evidence="9" id="KW-1185">Reference proteome</keyword>
<dbReference type="InterPro" id="IPR001841">
    <property type="entry name" value="Znf_RING"/>
</dbReference>
<accession>A0A1W0WWZ9</accession>
<keyword evidence="6" id="KW-1133">Transmembrane helix</keyword>
<dbReference type="GO" id="GO:0061630">
    <property type="term" value="F:ubiquitin protein ligase activity"/>
    <property type="evidence" value="ECO:0007669"/>
    <property type="project" value="TreeGrafter"/>
</dbReference>
<feature type="region of interest" description="Disordered" evidence="5">
    <location>
        <begin position="36"/>
        <end position="74"/>
    </location>
</feature>
<dbReference type="InterPro" id="IPR013083">
    <property type="entry name" value="Znf_RING/FYVE/PHD"/>
</dbReference>
<feature type="transmembrane region" description="Helical" evidence="6">
    <location>
        <begin position="20"/>
        <end position="38"/>
    </location>
</feature>
<dbReference type="Proteomes" id="UP000192578">
    <property type="component" value="Unassembled WGS sequence"/>
</dbReference>
<evidence type="ECO:0000256" key="4">
    <source>
        <dbReference type="PROSITE-ProRule" id="PRU00175"/>
    </source>
</evidence>
<dbReference type="GO" id="GO:0016567">
    <property type="term" value="P:protein ubiquitination"/>
    <property type="evidence" value="ECO:0007669"/>
    <property type="project" value="TreeGrafter"/>
</dbReference>